<dbReference type="PROSITE" id="PS51257">
    <property type="entry name" value="PROKAR_LIPOPROTEIN"/>
    <property type="match status" value="1"/>
</dbReference>
<name>A0A9E2SC77_9BACT</name>
<dbReference type="Pfam" id="PF02469">
    <property type="entry name" value="Fasciclin"/>
    <property type="match status" value="1"/>
</dbReference>
<dbReference type="AlphaFoldDB" id="A0A9E2SC77"/>
<dbReference type="EMBL" id="JAHSPG010000016">
    <property type="protein sequence ID" value="MBV4359906.1"/>
    <property type="molecule type" value="Genomic_DNA"/>
</dbReference>
<dbReference type="InterPro" id="IPR000782">
    <property type="entry name" value="FAS1_domain"/>
</dbReference>
<accession>A0A9E2SC77</accession>
<evidence type="ECO:0000313" key="3">
    <source>
        <dbReference type="Proteomes" id="UP000812270"/>
    </source>
</evidence>
<gene>
    <name evidence="2" type="ORF">KTO63_22265</name>
</gene>
<organism evidence="2 3">
    <name type="scientific">Pinibacter aurantiacus</name>
    <dbReference type="NCBI Taxonomy" id="2851599"/>
    <lineage>
        <taxon>Bacteria</taxon>
        <taxon>Pseudomonadati</taxon>
        <taxon>Bacteroidota</taxon>
        <taxon>Chitinophagia</taxon>
        <taxon>Chitinophagales</taxon>
        <taxon>Chitinophagaceae</taxon>
        <taxon>Pinibacter</taxon>
    </lineage>
</organism>
<reference evidence="2" key="1">
    <citation type="submission" date="2021-06" db="EMBL/GenBank/DDBJ databases">
        <authorList>
            <person name="Huq M.A."/>
        </authorList>
    </citation>
    <scope>NUCLEOTIDE SEQUENCE</scope>
    <source>
        <strain evidence="2">MAH-26</strain>
    </source>
</reference>
<dbReference type="Proteomes" id="UP000812270">
    <property type="component" value="Unassembled WGS sequence"/>
</dbReference>
<protein>
    <submittedName>
        <fullName evidence="2">Fasciclin domain-containing protein</fullName>
    </submittedName>
</protein>
<evidence type="ECO:0000313" key="2">
    <source>
        <dbReference type="EMBL" id="MBV4359906.1"/>
    </source>
</evidence>
<comment type="caution">
    <text evidence="2">The sequence shown here is derived from an EMBL/GenBank/DDBJ whole genome shotgun (WGS) entry which is preliminary data.</text>
</comment>
<dbReference type="RefSeq" id="WP_217794164.1">
    <property type="nucleotide sequence ID" value="NZ_JAHSPG010000016.1"/>
</dbReference>
<sequence>MRISKIIGIVTLGCLLLTACKKNDYYVDSGVSNPKFNGTVMDYLQSKTGVFDTTVQVIKLAGMEKVFSTDTITFFAPNNICIRNLVTNYNFYQSVLGRDTAKKLSDIDPSVWKNLMSLYVFKGARKLTDFHQLDISVINSFSGGMYTSYNGRPMNIGVRYNDEGSIKYAGYRSLYISYILDLTRPYYIGSTTWTNNDSWIMARVTSSDIQPTNGVVHVIAFSNPPHSLGFDFNYVLSLVN</sequence>
<keyword evidence="3" id="KW-1185">Reference proteome</keyword>
<feature type="domain" description="FAS1" evidence="1">
    <location>
        <begin position="51"/>
        <end position="219"/>
    </location>
</feature>
<proteinExistence type="predicted"/>
<evidence type="ECO:0000259" key="1">
    <source>
        <dbReference type="Pfam" id="PF02469"/>
    </source>
</evidence>